<keyword evidence="3" id="KW-0813">Transport</keyword>
<keyword evidence="4" id="KW-1134">Transmembrane beta strand</keyword>
<dbReference type="GO" id="GO:0098046">
    <property type="term" value="C:type V protein secretion system complex"/>
    <property type="evidence" value="ECO:0007669"/>
    <property type="project" value="TreeGrafter"/>
</dbReference>
<keyword evidence="5" id="KW-0812">Transmembrane</keyword>
<evidence type="ECO:0000256" key="5">
    <source>
        <dbReference type="ARBA" id="ARBA00022692"/>
    </source>
</evidence>
<dbReference type="PANTHER" id="PTHR34597:SF3">
    <property type="entry name" value="OUTER MEMBRANE TRANSPORTER CDIB"/>
    <property type="match status" value="1"/>
</dbReference>
<evidence type="ECO:0000256" key="2">
    <source>
        <dbReference type="ARBA" id="ARBA00009055"/>
    </source>
</evidence>
<dbReference type="EMBL" id="CABPRW010000008">
    <property type="protein sequence ID" value="VVE31509.1"/>
    <property type="molecule type" value="Genomic_DNA"/>
</dbReference>
<evidence type="ECO:0000313" key="11">
    <source>
        <dbReference type="EMBL" id="VVE31509.1"/>
    </source>
</evidence>
<accession>A0A5E4X5D6</accession>
<evidence type="ECO:0000259" key="10">
    <source>
        <dbReference type="PROSITE" id="PS51779"/>
    </source>
</evidence>
<dbReference type="Gene3D" id="2.40.160.50">
    <property type="entry name" value="membrane protein fhac: a member of the omp85/tpsb transporter family"/>
    <property type="match status" value="1"/>
</dbReference>
<protein>
    <submittedName>
        <fullName evidence="11">HlyB-like activation/secretion signal peptide protein</fullName>
    </submittedName>
</protein>
<dbReference type="Pfam" id="PF17287">
    <property type="entry name" value="POTRA_3"/>
    <property type="match status" value="1"/>
</dbReference>
<sequence length="628" mass="68129">MAYRDPQVSPASLPHRAHRFARDVHDTHHGRYAPCVSHIVSQTAAILQSGALACWLALACTAAAAQAPAPQGFSEATRQGVQDEQLERQRRQAEERERRADAPDVRLPSATQGVSSFDGKTLAVESPCVVLRSVAVTGLDGSPPPSSFAFVESALAPFVGQCAGADGVARLAAVATEAILARGWVTTRVIVPEQDLARGDLKLQLIPGKVSAVRFADPDVRGSWRSAMPLRAGDMLSLTALEQGLEQLKRMPSQDADIRIEPGDIPGSSDVVIDVKRQRAWRLLASVDNSGTRDTGRLQGQLAIGIDNPLGLNDLLDVAVQHDLSTGDDRFGTKGGSASYSMPWGYNTVSVFGSTRAYFQRIAGANESFVSSGRNQTAELRIERVVYRDSLGKTAIDARLGRRFGKSFIEDFEISQQYRNNTYFQAGVTHRQYLGNAQADIALNYRQGMPWFGAQDDLRDPVTRQPTPQTYRYRMFTMDVQWSVPLRMSALTARYVGMFHGQTTANALWAVDQIAIGGRYSVRGFTGDQTLSAERGFFLRNELHVPIGASAHAVYAGVDYGRVFGPSARFLPGTRLAGAVVGLRGQVGTYGGPWGNASYDVFIARPLCAPSRFPTHAAVAGISLALRY</sequence>
<keyword evidence="8" id="KW-0998">Cell outer membrane</keyword>
<dbReference type="AlphaFoldDB" id="A0A5E4X5D6"/>
<comment type="similarity">
    <text evidence="2">Belongs to the TPS (TC 1.B.20) family.</text>
</comment>
<comment type="subcellular location">
    <subcellularLocation>
        <location evidence="1">Cell outer membrane</location>
    </subcellularLocation>
</comment>
<dbReference type="PROSITE" id="PS51779">
    <property type="entry name" value="POTRA"/>
    <property type="match status" value="1"/>
</dbReference>
<keyword evidence="7" id="KW-0472">Membrane</keyword>
<evidence type="ECO:0000313" key="12">
    <source>
        <dbReference type="Proteomes" id="UP000382577"/>
    </source>
</evidence>
<evidence type="ECO:0000256" key="6">
    <source>
        <dbReference type="ARBA" id="ARBA00022927"/>
    </source>
</evidence>
<evidence type="ECO:0000256" key="7">
    <source>
        <dbReference type="ARBA" id="ARBA00023136"/>
    </source>
</evidence>
<dbReference type="PIRSF" id="PIRSF029745">
    <property type="entry name" value="FhaC"/>
    <property type="match status" value="1"/>
</dbReference>
<feature type="compositionally biased region" description="Basic and acidic residues" evidence="9">
    <location>
        <begin position="85"/>
        <end position="104"/>
    </location>
</feature>
<dbReference type="GO" id="GO:0046819">
    <property type="term" value="P:protein secretion by the type V secretion system"/>
    <property type="evidence" value="ECO:0007669"/>
    <property type="project" value="TreeGrafter"/>
</dbReference>
<dbReference type="InterPro" id="IPR013686">
    <property type="entry name" value="Polypept-transport_assoc_ShlB"/>
</dbReference>
<dbReference type="GO" id="GO:0009279">
    <property type="term" value="C:cell outer membrane"/>
    <property type="evidence" value="ECO:0007669"/>
    <property type="project" value="UniProtKB-SubCell"/>
</dbReference>
<proteinExistence type="inferred from homology"/>
<dbReference type="GO" id="GO:0008320">
    <property type="term" value="F:protein transmembrane transporter activity"/>
    <property type="evidence" value="ECO:0007669"/>
    <property type="project" value="TreeGrafter"/>
</dbReference>
<dbReference type="Pfam" id="PF08479">
    <property type="entry name" value="POTRA_2"/>
    <property type="match status" value="1"/>
</dbReference>
<evidence type="ECO:0000256" key="1">
    <source>
        <dbReference type="ARBA" id="ARBA00004442"/>
    </source>
</evidence>
<dbReference type="Proteomes" id="UP000382577">
    <property type="component" value="Unassembled WGS sequence"/>
</dbReference>
<dbReference type="InterPro" id="IPR034746">
    <property type="entry name" value="POTRA"/>
</dbReference>
<dbReference type="InterPro" id="IPR005565">
    <property type="entry name" value="Hemolysn_activator_HlyB_C"/>
</dbReference>
<gene>
    <name evidence="11" type="ORF">PFI31113_03636</name>
</gene>
<feature type="domain" description="POTRA" evidence="10">
    <location>
        <begin position="129"/>
        <end position="208"/>
    </location>
</feature>
<dbReference type="InterPro" id="IPR027282">
    <property type="entry name" value="TPS"/>
</dbReference>
<feature type="region of interest" description="Disordered" evidence="9">
    <location>
        <begin position="74"/>
        <end position="113"/>
    </location>
</feature>
<keyword evidence="6" id="KW-0653">Protein transport</keyword>
<evidence type="ECO:0000256" key="9">
    <source>
        <dbReference type="SAM" id="MobiDB-lite"/>
    </source>
</evidence>
<dbReference type="InterPro" id="IPR051544">
    <property type="entry name" value="TPS_OM_transporter"/>
</dbReference>
<reference evidence="11 12" key="1">
    <citation type="submission" date="2019-08" db="EMBL/GenBank/DDBJ databases">
        <authorList>
            <person name="Peeters C."/>
        </authorList>
    </citation>
    <scope>NUCLEOTIDE SEQUENCE [LARGE SCALE GENOMIC DNA]</scope>
    <source>
        <strain evidence="11 12">LMG 31113</strain>
    </source>
</reference>
<dbReference type="Gene3D" id="3.10.20.310">
    <property type="entry name" value="membrane protein fhac"/>
    <property type="match status" value="1"/>
</dbReference>
<evidence type="ECO:0000256" key="8">
    <source>
        <dbReference type="ARBA" id="ARBA00023237"/>
    </source>
</evidence>
<name>A0A5E4X5D6_9BURK</name>
<dbReference type="PANTHER" id="PTHR34597">
    <property type="entry name" value="SLR1661 PROTEIN"/>
    <property type="match status" value="1"/>
</dbReference>
<dbReference type="Pfam" id="PF03865">
    <property type="entry name" value="ShlB"/>
    <property type="match status" value="1"/>
</dbReference>
<organism evidence="11 12">
    <name type="scientific">Pandoraea fibrosis</name>
    <dbReference type="NCBI Taxonomy" id="1891094"/>
    <lineage>
        <taxon>Bacteria</taxon>
        <taxon>Pseudomonadati</taxon>
        <taxon>Pseudomonadota</taxon>
        <taxon>Betaproteobacteria</taxon>
        <taxon>Burkholderiales</taxon>
        <taxon>Burkholderiaceae</taxon>
        <taxon>Pandoraea</taxon>
    </lineage>
</organism>
<dbReference type="InterPro" id="IPR035251">
    <property type="entry name" value="ShlB_POTRA"/>
</dbReference>
<evidence type="ECO:0000256" key="4">
    <source>
        <dbReference type="ARBA" id="ARBA00022452"/>
    </source>
</evidence>
<evidence type="ECO:0000256" key="3">
    <source>
        <dbReference type="ARBA" id="ARBA00022448"/>
    </source>
</evidence>